<evidence type="ECO:0008006" key="4">
    <source>
        <dbReference type="Google" id="ProtNLM"/>
    </source>
</evidence>
<sequence length="223" mass="25219">MMASPVMLVLLVYLGANQQVFGMPGNVAEISKSPAIRENPEENSYSKLGYELVEAADVFLRGLTDKYSHLNDEMETAISEYDESSIDKSTVDCSSSEAIEMKSLKKTFDYCNNMTLELAELKKTSAELIKAFQEIGVSTSLVVSDFYDCSQKPNPFIQASCIMQIFLNLQTSYSAQKPKFQVLYSKLMKCYSMIYTDMWECFYGHNTYSKSIPKMAQYSVMCN</sequence>
<evidence type="ECO:0000313" key="3">
    <source>
        <dbReference type="Proteomes" id="UP000291343"/>
    </source>
</evidence>
<evidence type="ECO:0000256" key="1">
    <source>
        <dbReference type="SAM" id="SignalP"/>
    </source>
</evidence>
<dbReference type="AlphaFoldDB" id="A0A482WVQ1"/>
<accession>A0A482WVQ1</accession>
<organism evidence="2 3">
    <name type="scientific">Laodelphax striatellus</name>
    <name type="common">Small brown planthopper</name>
    <name type="synonym">Delphax striatella</name>
    <dbReference type="NCBI Taxonomy" id="195883"/>
    <lineage>
        <taxon>Eukaryota</taxon>
        <taxon>Metazoa</taxon>
        <taxon>Ecdysozoa</taxon>
        <taxon>Arthropoda</taxon>
        <taxon>Hexapoda</taxon>
        <taxon>Insecta</taxon>
        <taxon>Pterygota</taxon>
        <taxon>Neoptera</taxon>
        <taxon>Paraneoptera</taxon>
        <taxon>Hemiptera</taxon>
        <taxon>Auchenorrhyncha</taxon>
        <taxon>Fulgoroidea</taxon>
        <taxon>Delphacidae</taxon>
        <taxon>Criomorphinae</taxon>
        <taxon>Laodelphax</taxon>
    </lineage>
</organism>
<evidence type="ECO:0000313" key="2">
    <source>
        <dbReference type="EMBL" id="RZF37406.1"/>
    </source>
</evidence>
<protein>
    <recommendedName>
        <fullName evidence="4">Protein TsetseEP domain-containing protein</fullName>
    </recommendedName>
</protein>
<feature type="signal peptide" evidence="1">
    <location>
        <begin position="1"/>
        <end position="22"/>
    </location>
</feature>
<keyword evidence="3" id="KW-1185">Reference proteome</keyword>
<comment type="caution">
    <text evidence="2">The sequence shown here is derived from an EMBL/GenBank/DDBJ whole genome shotgun (WGS) entry which is preliminary data.</text>
</comment>
<dbReference type="Proteomes" id="UP000291343">
    <property type="component" value="Unassembled WGS sequence"/>
</dbReference>
<gene>
    <name evidence="2" type="ORF">LSTR_LSTR011683</name>
</gene>
<keyword evidence="1" id="KW-0732">Signal</keyword>
<name>A0A482WVQ1_LAOST</name>
<dbReference type="OrthoDB" id="6633204at2759"/>
<proteinExistence type="predicted"/>
<dbReference type="EMBL" id="QKKF02024553">
    <property type="protein sequence ID" value="RZF37406.1"/>
    <property type="molecule type" value="Genomic_DNA"/>
</dbReference>
<dbReference type="InParanoid" id="A0A482WVQ1"/>
<reference evidence="2 3" key="1">
    <citation type="journal article" date="2017" name="Gigascience">
        <title>Genome sequence of the small brown planthopper, Laodelphax striatellus.</title>
        <authorList>
            <person name="Zhu J."/>
            <person name="Jiang F."/>
            <person name="Wang X."/>
            <person name="Yang P."/>
            <person name="Bao Y."/>
            <person name="Zhao W."/>
            <person name="Wang W."/>
            <person name="Lu H."/>
            <person name="Wang Q."/>
            <person name="Cui N."/>
            <person name="Li J."/>
            <person name="Chen X."/>
            <person name="Luo L."/>
            <person name="Yu J."/>
            <person name="Kang L."/>
            <person name="Cui F."/>
        </authorList>
    </citation>
    <scope>NUCLEOTIDE SEQUENCE [LARGE SCALE GENOMIC DNA]</scope>
    <source>
        <strain evidence="2">Lst14</strain>
    </source>
</reference>
<feature type="chain" id="PRO_5019733140" description="Protein TsetseEP domain-containing protein" evidence="1">
    <location>
        <begin position="23"/>
        <end position="223"/>
    </location>
</feature>